<gene>
    <name evidence="2" type="ORF">U732_604</name>
</gene>
<proteinExistence type="predicted"/>
<protein>
    <submittedName>
        <fullName evidence="2">Putative membrane protein</fullName>
    </submittedName>
</protein>
<keyword evidence="1" id="KW-0812">Transmembrane</keyword>
<reference evidence="2 3" key="1">
    <citation type="journal article" date="2015" name="Infect. Genet. Evol.">
        <title>Genomic sequences of six botulinum neurotoxin-producing strains representing three clostridial species illustrate the mobility and diversity of botulinum neurotoxin genes.</title>
        <authorList>
            <person name="Smith T.J."/>
            <person name="Hill K.K."/>
            <person name="Xie G."/>
            <person name="Foley B.T."/>
            <person name="Williamson C.H."/>
            <person name="Foster J.T."/>
            <person name="Johnson S.L."/>
            <person name="Chertkov O."/>
            <person name="Teshima H."/>
            <person name="Gibbons H.S."/>
            <person name="Johnsky L.A."/>
            <person name="Karavis M.A."/>
            <person name="Smith L.A."/>
        </authorList>
    </citation>
    <scope>NUCLEOTIDE SEQUENCE [LARGE SCALE GENOMIC DNA]</scope>
    <source>
        <strain evidence="2 3">CDC 2741</strain>
    </source>
</reference>
<sequence>MLIFNFYLVTVMFSILTLMLIFYAINYNEKFYDKILRIMMNSDDNKDEYNKDSKLETIITSLVSVYFMIPIINIIASIALLTMLYSKNEK</sequence>
<name>A0A0C1QTL5_9CLOT</name>
<dbReference type="Proteomes" id="UP000031366">
    <property type="component" value="Unassembled WGS sequence"/>
</dbReference>
<organism evidence="2 3">
    <name type="scientific">Clostridium argentinense CDC 2741</name>
    <dbReference type="NCBI Taxonomy" id="1418104"/>
    <lineage>
        <taxon>Bacteria</taxon>
        <taxon>Bacillati</taxon>
        <taxon>Bacillota</taxon>
        <taxon>Clostridia</taxon>
        <taxon>Eubacteriales</taxon>
        <taxon>Clostridiaceae</taxon>
        <taxon>Clostridium</taxon>
    </lineage>
</organism>
<comment type="caution">
    <text evidence="2">The sequence shown here is derived from an EMBL/GenBank/DDBJ whole genome shotgun (WGS) entry which is preliminary data.</text>
</comment>
<keyword evidence="1" id="KW-1133">Transmembrane helix</keyword>
<feature type="transmembrane region" description="Helical" evidence="1">
    <location>
        <begin position="58"/>
        <end position="85"/>
    </location>
</feature>
<evidence type="ECO:0000256" key="1">
    <source>
        <dbReference type="SAM" id="Phobius"/>
    </source>
</evidence>
<evidence type="ECO:0000313" key="2">
    <source>
        <dbReference type="EMBL" id="KIE44327.1"/>
    </source>
</evidence>
<keyword evidence="1" id="KW-0472">Membrane</keyword>
<feature type="transmembrane region" description="Helical" evidence="1">
    <location>
        <begin position="6"/>
        <end position="25"/>
    </location>
</feature>
<accession>A0A0C1QTL5</accession>
<dbReference type="RefSeq" id="WP_039636552.1">
    <property type="nucleotide sequence ID" value="NZ_AYSO01000020.1"/>
</dbReference>
<dbReference type="EMBL" id="AYSO01000020">
    <property type="protein sequence ID" value="KIE44327.1"/>
    <property type="molecule type" value="Genomic_DNA"/>
</dbReference>
<keyword evidence="3" id="KW-1185">Reference proteome</keyword>
<dbReference type="OrthoDB" id="9986757at2"/>
<dbReference type="AlphaFoldDB" id="A0A0C1QTL5"/>
<evidence type="ECO:0000313" key="3">
    <source>
        <dbReference type="Proteomes" id="UP000031366"/>
    </source>
</evidence>